<feature type="compositionally biased region" description="Basic and acidic residues" evidence="1">
    <location>
        <begin position="235"/>
        <end position="245"/>
    </location>
</feature>
<name>A0ABD0XWU5_9HEMI</name>
<accession>A0ABD0XWU5</accession>
<keyword evidence="3" id="KW-1185">Reference proteome</keyword>
<evidence type="ECO:0000313" key="3">
    <source>
        <dbReference type="Proteomes" id="UP001558652"/>
    </source>
</evidence>
<dbReference type="EMBL" id="JBFDAA010000019">
    <property type="protein sequence ID" value="KAL1115732.1"/>
    <property type="molecule type" value="Genomic_DNA"/>
</dbReference>
<feature type="region of interest" description="Disordered" evidence="1">
    <location>
        <begin position="208"/>
        <end position="258"/>
    </location>
</feature>
<organism evidence="2 3">
    <name type="scientific">Ranatra chinensis</name>
    <dbReference type="NCBI Taxonomy" id="642074"/>
    <lineage>
        <taxon>Eukaryota</taxon>
        <taxon>Metazoa</taxon>
        <taxon>Ecdysozoa</taxon>
        <taxon>Arthropoda</taxon>
        <taxon>Hexapoda</taxon>
        <taxon>Insecta</taxon>
        <taxon>Pterygota</taxon>
        <taxon>Neoptera</taxon>
        <taxon>Paraneoptera</taxon>
        <taxon>Hemiptera</taxon>
        <taxon>Heteroptera</taxon>
        <taxon>Panheteroptera</taxon>
        <taxon>Nepomorpha</taxon>
        <taxon>Nepidae</taxon>
        <taxon>Ranatrinae</taxon>
        <taxon>Ranatra</taxon>
    </lineage>
</organism>
<protein>
    <submittedName>
        <fullName evidence="2">Uncharacterized protein</fullName>
    </submittedName>
</protein>
<feature type="region of interest" description="Disordered" evidence="1">
    <location>
        <begin position="274"/>
        <end position="353"/>
    </location>
</feature>
<dbReference type="Proteomes" id="UP001558652">
    <property type="component" value="Unassembled WGS sequence"/>
</dbReference>
<reference evidence="2 3" key="1">
    <citation type="submission" date="2024-07" db="EMBL/GenBank/DDBJ databases">
        <title>Chromosome-level genome assembly of the water stick insect Ranatra chinensis (Heteroptera: Nepidae).</title>
        <authorList>
            <person name="Liu X."/>
        </authorList>
    </citation>
    <scope>NUCLEOTIDE SEQUENCE [LARGE SCALE GENOMIC DNA]</scope>
    <source>
        <strain evidence="2">Cailab_2021Rc</strain>
        <tissue evidence="2">Muscle</tissue>
    </source>
</reference>
<evidence type="ECO:0000256" key="1">
    <source>
        <dbReference type="SAM" id="MobiDB-lite"/>
    </source>
</evidence>
<sequence length="410" mass="43796">MFYENKKQETTEIATLKMAERGNMSDKNKDAGEDYFESDCHAKGPGFYSLRAGLASGPLGTEGCIYTVAVNTFPAGKDVWLGLRHIIHLSIRNGPFKGHRIEKSTRRNRLLCRSLGDLKKRSFQGQSITWEKLYAVSMTAIAGEVEAIVTILHYDKTLVTMSTIAGKVQAIVTILHYDKTLVTMSTIAGKVQAIVTDLHSGMALLVHKSGSGRGRDEMQPEETSGIEGPAGVDMRAGEEVRRQPEEAGPGPPGVVVLEGAVGGGRVDAEVEVTVDGGGRDWHDNSTTSGPGHTGGARRPTTPPASSPPPPPPRVEEWGAPPPPPPPGGGGVGGAAPTAPASRGGVGGAAPAWRETIKEEMMERIPKLEQLWSKKDPSSLLMSQVRTGFFLGHIGTRKKYDGEEAKPVRNK</sequence>
<dbReference type="AlphaFoldDB" id="A0ABD0XWU5"/>
<comment type="caution">
    <text evidence="2">The sequence shown here is derived from an EMBL/GenBank/DDBJ whole genome shotgun (WGS) entry which is preliminary data.</text>
</comment>
<evidence type="ECO:0000313" key="2">
    <source>
        <dbReference type="EMBL" id="KAL1115732.1"/>
    </source>
</evidence>
<proteinExistence type="predicted"/>
<feature type="compositionally biased region" description="Pro residues" evidence="1">
    <location>
        <begin position="300"/>
        <end position="312"/>
    </location>
</feature>
<gene>
    <name evidence="2" type="ORF">AAG570_006022</name>
</gene>